<dbReference type="AlphaFoldDB" id="A0A7C4DAT7"/>
<dbReference type="PANTHER" id="PTHR30348">
    <property type="entry name" value="UNCHARACTERIZED PROTEIN YECE"/>
    <property type="match status" value="1"/>
</dbReference>
<organism evidence="1">
    <name type="scientific">Staphylothermus marinus</name>
    <dbReference type="NCBI Taxonomy" id="2280"/>
    <lineage>
        <taxon>Archaea</taxon>
        <taxon>Thermoproteota</taxon>
        <taxon>Thermoprotei</taxon>
        <taxon>Desulfurococcales</taxon>
        <taxon>Desulfurococcaceae</taxon>
        <taxon>Staphylothermus</taxon>
    </lineage>
</organism>
<dbReference type="EMBL" id="DTBJ01000056">
    <property type="protein sequence ID" value="HGM59218.1"/>
    <property type="molecule type" value="Genomic_DNA"/>
</dbReference>
<dbReference type="SUPFAM" id="SSF117396">
    <property type="entry name" value="TM1631-like"/>
    <property type="match status" value="1"/>
</dbReference>
<name>A0A7C4DAT7_STAMA</name>
<sequence length="234" mass="28031">MEIYVGTSGWLYDWNEDGTLDWFVENSGLNAIELNASFYRFPYKNQVISWSRRGSSLRWAIKVHRSITHLRKLSSDAINTWFNFRELFKPMDSIIDFYLFQLPPNYTCREENLRKIKSFYEETGLGERFALEFRHQSCFNKDVVDWFSKLGLTIVSIDAPIANWIVRSNRNIYLRLHGREYWYGYEYSFNELEEIANKLFESGADRIYVFFNNNHWMLDNARVLKNILMSRIAD</sequence>
<proteinExistence type="predicted"/>
<evidence type="ECO:0000313" key="2">
    <source>
        <dbReference type="EMBL" id="HGU64721.1"/>
    </source>
</evidence>
<dbReference type="Pfam" id="PF01904">
    <property type="entry name" value="DUF72"/>
    <property type="match status" value="1"/>
</dbReference>
<accession>A0A7C4DAT7</accession>
<reference evidence="1" key="1">
    <citation type="journal article" date="2020" name="mSystems">
        <title>Genome- and Community-Level Interaction Insights into Carbon Utilization and Element Cycling Functions of Hydrothermarchaeota in Hydrothermal Sediment.</title>
        <authorList>
            <person name="Zhou Z."/>
            <person name="Liu Y."/>
            <person name="Xu W."/>
            <person name="Pan J."/>
            <person name="Luo Z.H."/>
            <person name="Li M."/>
        </authorList>
    </citation>
    <scope>NUCLEOTIDE SEQUENCE [LARGE SCALE GENOMIC DNA]</scope>
    <source>
        <strain evidence="2">SpSt-622</strain>
        <strain evidence="1">SpSt-642</strain>
    </source>
</reference>
<gene>
    <name evidence="2" type="ORF">ENT92_00695</name>
    <name evidence="1" type="ORF">ENU14_06525</name>
</gene>
<protein>
    <submittedName>
        <fullName evidence="1">DUF72 domain-containing protein</fullName>
    </submittedName>
</protein>
<dbReference type="Gene3D" id="3.20.20.410">
    <property type="entry name" value="Protein of unknown function UPF0759"/>
    <property type="match status" value="1"/>
</dbReference>
<evidence type="ECO:0000313" key="1">
    <source>
        <dbReference type="EMBL" id="HGM59218.1"/>
    </source>
</evidence>
<dbReference type="EMBL" id="DTAN01000030">
    <property type="protein sequence ID" value="HGU64721.1"/>
    <property type="molecule type" value="Genomic_DNA"/>
</dbReference>
<dbReference type="InterPro" id="IPR036520">
    <property type="entry name" value="UPF0759_sf"/>
</dbReference>
<comment type="caution">
    <text evidence="1">The sequence shown here is derived from an EMBL/GenBank/DDBJ whole genome shotgun (WGS) entry which is preliminary data.</text>
</comment>
<dbReference type="PANTHER" id="PTHR30348:SF4">
    <property type="entry name" value="DUF72 DOMAIN-CONTAINING PROTEIN"/>
    <property type="match status" value="1"/>
</dbReference>
<dbReference type="InterPro" id="IPR002763">
    <property type="entry name" value="DUF72"/>
</dbReference>